<reference evidence="1" key="1">
    <citation type="journal article" date="2020" name="Stud. Mycol.">
        <title>101 Dothideomycetes genomes: a test case for predicting lifestyles and emergence of pathogens.</title>
        <authorList>
            <person name="Haridas S."/>
            <person name="Albert R."/>
            <person name="Binder M."/>
            <person name="Bloem J."/>
            <person name="Labutti K."/>
            <person name="Salamov A."/>
            <person name="Andreopoulos B."/>
            <person name="Baker S."/>
            <person name="Barry K."/>
            <person name="Bills G."/>
            <person name="Bluhm B."/>
            <person name="Cannon C."/>
            <person name="Castanera R."/>
            <person name="Culley D."/>
            <person name="Daum C."/>
            <person name="Ezra D."/>
            <person name="Gonzalez J."/>
            <person name="Henrissat B."/>
            <person name="Kuo A."/>
            <person name="Liang C."/>
            <person name="Lipzen A."/>
            <person name="Lutzoni F."/>
            <person name="Magnuson J."/>
            <person name="Mondo S."/>
            <person name="Nolan M."/>
            <person name="Ohm R."/>
            <person name="Pangilinan J."/>
            <person name="Park H.-J."/>
            <person name="Ramirez L."/>
            <person name="Alfaro M."/>
            <person name="Sun H."/>
            <person name="Tritt A."/>
            <person name="Yoshinaga Y."/>
            <person name="Zwiers L.-H."/>
            <person name="Turgeon B."/>
            <person name="Goodwin S."/>
            <person name="Spatafora J."/>
            <person name="Crous P."/>
            <person name="Grigoriev I."/>
        </authorList>
    </citation>
    <scope>NUCLEOTIDE SEQUENCE</scope>
    <source>
        <strain evidence="1">CBS 130266</strain>
    </source>
</reference>
<organism evidence="1 2">
    <name type="scientific">Tothia fuscella</name>
    <dbReference type="NCBI Taxonomy" id="1048955"/>
    <lineage>
        <taxon>Eukaryota</taxon>
        <taxon>Fungi</taxon>
        <taxon>Dikarya</taxon>
        <taxon>Ascomycota</taxon>
        <taxon>Pezizomycotina</taxon>
        <taxon>Dothideomycetes</taxon>
        <taxon>Pleosporomycetidae</taxon>
        <taxon>Venturiales</taxon>
        <taxon>Cylindrosympodiaceae</taxon>
        <taxon>Tothia</taxon>
    </lineage>
</organism>
<gene>
    <name evidence="1" type="ORF">EJ08DRAFT_654193</name>
</gene>
<dbReference type="AlphaFoldDB" id="A0A9P4TSP3"/>
<proteinExistence type="predicted"/>
<keyword evidence="2" id="KW-1185">Reference proteome</keyword>
<evidence type="ECO:0000313" key="1">
    <source>
        <dbReference type="EMBL" id="KAF2418791.1"/>
    </source>
</evidence>
<accession>A0A9P4TSP3</accession>
<comment type="caution">
    <text evidence="1">The sequence shown here is derived from an EMBL/GenBank/DDBJ whole genome shotgun (WGS) entry which is preliminary data.</text>
</comment>
<dbReference type="Proteomes" id="UP000800235">
    <property type="component" value="Unassembled WGS sequence"/>
</dbReference>
<protein>
    <submittedName>
        <fullName evidence="1">Uncharacterized protein</fullName>
    </submittedName>
</protein>
<name>A0A9P4TSP3_9PEZI</name>
<evidence type="ECO:0000313" key="2">
    <source>
        <dbReference type="Proteomes" id="UP000800235"/>
    </source>
</evidence>
<dbReference type="EMBL" id="MU007124">
    <property type="protein sequence ID" value="KAF2418791.1"/>
    <property type="molecule type" value="Genomic_DNA"/>
</dbReference>
<sequence length="168" mass="19264">MIANSLLTISWQNDHIHQRCLQPQHHTSQPHQCKPTAIASQAQVRQISHWQFGLIIPNCILRGVYPTPFLPAYSRVSAGGGCARHQKCASRELFHEGTQYFAAQQLVHFSFCGRQTATRHGFCCTDLPFALVSEGECAALKFWTPGVRYWTSWPYTYRDRQLEYGFDF</sequence>